<evidence type="ECO:0000313" key="2">
    <source>
        <dbReference type="Proteomes" id="UP000504634"/>
    </source>
</evidence>
<sequence length="304" mass="32879">MGTAYSSRRSTPRYGYGCNRRSQQPYDNFPAKQYSHGPHLVRRKSRALGWIAFPADRNAAGPANCMPTISGRGGNPQPCCCAMPQTGWQDAAAMQCCCSPMPPFMMGDQYAEIQCCCYPPTDLAQQQFNSGFVYPTPAPHQSMDRSFCASGRKNSKARSFSSKRCKTKDKCAPCAYPLPAIACPYYPPGGNGASMGGEKVACAPSTQAQGVPPCSCDSERPPQNNVSFSSGASCAEPGRRGRCDNDSDRSGPHFAQTKAPIGRNIVVRTSINYEPNDELCSNTSSCTPRQSNRGGTRIIKCPYR</sequence>
<gene>
    <name evidence="3" type="primary">LOC115623603</name>
</gene>
<evidence type="ECO:0000256" key="1">
    <source>
        <dbReference type="SAM" id="MobiDB-lite"/>
    </source>
</evidence>
<protein>
    <submittedName>
        <fullName evidence="3">Uncharacterized protein LOC115623603</fullName>
    </submittedName>
</protein>
<feature type="region of interest" description="Disordered" evidence="1">
    <location>
        <begin position="227"/>
        <end position="261"/>
    </location>
</feature>
<dbReference type="Proteomes" id="UP000504634">
    <property type="component" value="Unplaced"/>
</dbReference>
<name>A0A6J2TEN7_DROLE</name>
<evidence type="ECO:0000313" key="3">
    <source>
        <dbReference type="RefSeq" id="XP_030373875.1"/>
    </source>
</evidence>
<keyword evidence="2" id="KW-1185">Reference proteome</keyword>
<accession>A0A6J2TEN7</accession>
<dbReference type="RefSeq" id="XP_030373875.1">
    <property type="nucleotide sequence ID" value="XM_030518015.1"/>
</dbReference>
<feature type="region of interest" description="Disordered" evidence="1">
    <location>
        <begin position="1"/>
        <end position="22"/>
    </location>
</feature>
<reference evidence="3" key="1">
    <citation type="submission" date="2025-08" db="UniProtKB">
        <authorList>
            <consortium name="RefSeq"/>
        </authorList>
    </citation>
    <scope>IDENTIFICATION</scope>
    <source>
        <strain evidence="3">11010-0011.00</strain>
        <tissue evidence="3">Whole body</tissue>
    </source>
</reference>
<feature type="compositionally biased region" description="Basic and acidic residues" evidence="1">
    <location>
        <begin position="237"/>
        <end position="251"/>
    </location>
</feature>
<dbReference type="GeneID" id="115623603"/>
<proteinExistence type="predicted"/>
<dbReference type="AlphaFoldDB" id="A0A6J2TEN7"/>
<organism evidence="2 3">
    <name type="scientific">Drosophila lebanonensis</name>
    <name type="common">Fruit fly</name>
    <name type="synonym">Scaptodrosophila lebanonensis</name>
    <dbReference type="NCBI Taxonomy" id="7225"/>
    <lineage>
        <taxon>Eukaryota</taxon>
        <taxon>Metazoa</taxon>
        <taxon>Ecdysozoa</taxon>
        <taxon>Arthropoda</taxon>
        <taxon>Hexapoda</taxon>
        <taxon>Insecta</taxon>
        <taxon>Pterygota</taxon>
        <taxon>Neoptera</taxon>
        <taxon>Endopterygota</taxon>
        <taxon>Diptera</taxon>
        <taxon>Brachycera</taxon>
        <taxon>Muscomorpha</taxon>
        <taxon>Ephydroidea</taxon>
        <taxon>Drosophilidae</taxon>
        <taxon>Scaptodrosophila</taxon>
    </lineage>
</organism>